<sequence length="301" mass="34125">MREREKIENRNVELEFQVLKYAKENVHLKTTYKNLFDSIKVTQAQTKAIIDSLQDKLHDTIYENAKLRAQLFDKVSEQKDTNKGTSVNTQFSKRSILGKPHSSLSGPKLYFVTPLPKSKVIPKVGESKDLSKPVTSDSVPTSKVSTVMNNKRVIAPRIFRINPFKASKVDNFVPNKLVKASIKTKSFTVSQPHVVTKEDVNSNRNDFSPDNVESTTRTKRPQPRNNPKNDKVPSRSNSSCLLSNLEKIEENHRSLQSSNYPDHTSSASNNINHAIRNEKYEVICAKCKQCLITANHDKCML</sequence>
<feature type="region of interest" description="Disordered" evidence="1">
    <location>
        <begin position="195"/>
        <end position="238"/>
    </location>
</feature>
<evidence type="ECO:0000256" key="1">
    <source>
        <dbReference type="SAM" id="MobiDB-lite"/>
    </source>
</evidence>
<evidence type="ECO:0008006" key="3">
    <source>
        <dbReference type="Google" id="ProtNLM"/>
    </source>
</evidence>
<evidence type="ECO:0000313" key="2">
    <source>
        <dbReference type="EMBL" id="GEU41661.1"/>
    </source>
</evidence>
<gene>
    <name evidence="2" type="ORF">Tci_013639</name>
</gene>
<dbReference type="EMBL" id="BKCJ010001466">
    <property type="protein sequence ID" value="GEU41661.1"/>
    <property type="molecule type" value="Genomic_DNA"/>
</dbReference>
<protein>
    <recommendedName>
        <fullName evidence="3">Integrase, catalytic region, zinc finger, CCHC-type, peptidase aspartic, catalytic</fullName>
    </recommendedName>
</protein>
<proteinExistence type="predicted"/>
<dbReference type="AlphaFoldDB" id="A0A6L2JX08"/>
<comment type="caution">
    <text evidence="2">The sequence shown here is derived from an EMBL/GenBank/DDBJ whole genome shotgun (WGS) entry which is preliminary data.</text>
</comment>
<accession>A0A6L2JX08</accession>
<organism evidence="2">
    <name type="scientific">Tanacetum cinerariifolium</name>
    <name type="common">Dalmatian daisy</name>
    <name type="synonym">Chrysanthemum cinerariifolium</name>
    <dbReference type="NCBI Taxonomy" id="118510"/>
    <lineage>
        <taxon>Eukaryota</taxon>
        <taxon>Viridiplantae</taxon>
        <taxon>Streptophyta</taxon>
        <taxon>Embryophyta</taxon>
        <taxon>Tracheophyta</taxon>
        <taxon>Spermatophyta</taxon>
        <taxon>Magnoliopsida</taxon>
        <taxon>eudicotyledons</taxon>
        <taxon>Gunneridae</taxon>
        <taxon>Pentapetalae</taxon>
        <taxon>asterids</taxon>
        <taxon>campanulids</taxon>
        <taxon>Asterales</taxon>
        <taxon>Asteraceae</taxon>
        <taxon>Asteroideae</taxon>
        <taxon>Anthemideae</taxon>
        <taxon>Anthemidinae</taxon>
        <taxon>Tanacetum</taxon>
    </lineage>
</organism>
<reference evidence="2" key="1">
    <citation type="journal article" date="2019" name="Sci. Rep.">
        <title>Draft genome of Tanacetum cinerariifolium, the natural source of mosquito coil.</title>
        <authorList>
            <person name="Yamashiro T."/>
            <person name="Shiraishi A."/>
            <person name="Satake H."/>
            <person name="Nakayama K."/>
        </authorList>
    </citation>
    <scope>NUCLEOTIDE SEQUENCE</scope>
</reference>
<feature type="compositionally biased region" description="Polar residues" evidence="1">
    <location>
        <begin position="202"/>
        <end position="215"/>
    </location>
</feature>
<name>A0A6L2JX08_TANCI</name>